<dbReference type="Proteomes" id="UP001589707">
    <property type="component" value="Unassembled WGS sequence"/>
</dbReference>
<dbReference type="InterPro" id="IPR011639">
    <property type="entry name" value="MethylTrfase_TaqI-like_dom"/>
</dbReference>
<comment type="caution">
    <text evidence="9">The sequence shown here is derived from an EMBL/GenBank/DDBJ whole genome shotgun (WGS) entry which is preliminary data.</text>
</comment>
<dbReference type="InterPro" id="IPR029063">
    <property type="entry name" value="SAM-dependent_MTases_sf"/>
</dbReference>
<reference evidence="9 10" key="1">
    <citation type="submission" date="2024-09" db="EMBL/GenBank/DDBJ databases">
        <authorList>
            <person name="Sun Q."/>
            <person name="Mori K."/>
        </authorList>
    </citation>
    <scope>NUCLEOTIDE SEQUENCE [LARGE SCALE GENOMIC DNA]</scope>
    <source>
        <strain evidence="9 10">JCM 11683</strain>
    </source>
</reference>
<dbReference type="Gene3D" id="3.40.50.150">
    <property type="entry name" value="Vaccinia Virus protein VP39"/>
    <property type="match status" value="1"/>
</dbReference>
<dbReference type="Pfam" id="PF07669">
    <property type="entry name" value="Eco57I"/>
    <property type="match status" value="1"/>
</dbReference>
<protein>
    <recommendedName>
        <fullName evidence="1">site-specific DNA-methyltransferase (adenine-specific)</fullName>
        <ecNumber evidence="1">2.1.1.72</ecNumber>
    </recommendedName>
</protein>
<gene>
    <name evidence="9" type="primary">pglX</name>
    <name evidence="9" type="ORF">ACFFN1_15530</name>
</gene>
<evidence type="ECO:0000256" key="1">
    <source>
        <dbReference type="ARBA" id="ARBA00011900"/>
    </source>
</evidence>
<keyword evidence="2 9" id="KW-0489">Methyltransferase</keyword>
<evidence type="ECO:0000259" key="7">
    <source>
        <dbReference type="Pfam" id="PF07669"/>
    </source>
</evidence>
<keyword evidence="4" id="KW-0949">S-adenosyl-L-methionine</keyword>
<evidence type="ECO:0000256" key="4">
    <source>
        <dbReference type="ARBA" id="ARBA00022691"/>
    </source>
</evidence>
<organism evidence="9 10">
    <name type="scientific">Brevibacterium otitidis</name>
    <dbReference type="NCBI Taxonomy" id="53364"/>
    <lineage>
        <taxon>Bacteria</taxon>
        <taxon>Bacillati</taxon>
        <taxon>Actinomycetota</taxon>
        <taxon>Actinomycetes</taxon>
        <taxon>Micrococcales</taxon>
        <taxon>Brevibacteriaceae</taxon>
        <taxon>Brevibacterium</taxon>
    </lineage>
</organism>
<evidence type="ECO:0000313" key="10">
    <source>
        <dbReference type="Proteomes" id="UP001589707"/>
    </source>
</evidence>
<dbReference type="EMBL" id="JBHMAU010000131">
    <property type="protein sequence ID" value="MFB9777786.1"/>
    <property type="molecule type" value="Genomic_DNA"/>
</dbReference>
<accession>A0ABV5X5V1</accession>
<feature type="compositionally biased region" description="Basic residues" evidence="6">
    <location>
        <begin position="1175"/>
        <end position="1184"/>
    </location>
</feature>
<dbReference type="InterPro" id="IPR054277">
    <property type="entry name" value="DUF7008"/>
</dbReference>
<name>A0ABV5X5V1_9MICO</name>
<evidence type="ECO:0000256" key="6">
    <source>
        <dbReference type="SAM" id="MobiDB-lite"/>
    </source>
</evidence>
<feature type="domain" description="DUF7008" evidence="8">
    <location>
        <begin position="817"/>
        <end position="1181"/>
    </location>
</feature>
<dbReference type="PANTHER" id="PTHR33841">
    <property type="entry name" value="DNA METHYLTRANSFERASE YEEA-RELATED"/>
    <property type="match status" value="1"/>
</dbReference>
<comment type="catalytic activity">
    <reaction evidence="5">
        <text>a 2'-deoxyadenosine in DNA + S-adenosyl-L-methionine = an N(6)-methyl-2'-deoxyadenosine in DNA + S-adenosyl-L-homocysteine + H(+)</text>
        <dbReference type="Rhea" id="RHEA:15197"/>
        <dbReference type="Rhea" id="RHEA-COMP:12418"/>
        <dbReference type="Rhea" id="RHEA-COMP:12419"/>
        <dbReference type="ChEBI" id="CHEBI:15378"/>
        <dbReference type="ChEBI" id="CHEBI:57856"/>
        <dbReference type="ChEBI" id="CHEBI:59789"/>
        <dbReference type="ChEBI" id="CHEBI:90615"/>
        <dbReference type="ChEBI" id="CHEBI:90616"/>
        <dbReference type="EC" id="2.1.1.72"/>
    </reaction>
</comment>
<dbReference type="InterPro" id="IPR050953">
    <property type="entry name" value="N4_N6_ade-DNA_methylase"/>
</dbReference>
<evidence type="ECO:0000256" key="2">
    <source>
        <dbReference type="ARBA" id="ARBA00022603"/>
    </source>
</evidence>
<dbReference type="GO" id="GO:0009007">
    <property type="term" value="F:site-specific DNA-methyltransferase (adenine-specific) activity"/>
    <property type="evidence" value="ECO:0007669"/>
    <property type="project" value="UniProtKB-EC"/>
</dbReference>
<feature type="domain" description="Type II methyltransferase M.TaqI-like" evidence="7">
    <location>
        <begin position="271"/>
        <end position="448"/>
    </location>
</feature>
<dbReference type="PROSITE" id="PS00092">
    <property type="entry name" value="N6_MTASE"/>
    <property type="match status" value="1"/>
</dbReference>
<dbReference type="RefSeq" id="WP_376841773.1">
    <property type="nucleotide sequence ID" value="NZ_JBHMAU010000131.1"/>
</dbReference>
<keyword evidence="10" id="KW-1185">Reference proteome</keyword>
<dbReference type="SUPFAM" id="SSF53335">
    <property type="entry name" value="S-adenosyl-L-methionine-dependent methyltransferases"/>
    <property type="match status" value="1"/>
</dbReference>
<proteinExistence type="predicted"/>
<evidence type="ECO:0000313" key="9">
    <source>
        <dbReference type="EMBL" id="MFB9777786.1"/>
    </source>
</evidence>
<feature type="region of interest" description="Disordered" evidence="6">
    <location>
        <begin position="1165"/>
        <end position="1184"/>
    </location>
</feature>
<dbReference type="InterPro" id="IPR002052">
    <property type="entry name" value="DNA_methylase_N6_adenine_CS"/>
</dbReference>
<dbReference type="NCBIfam" id="NF033451">
    <property type="entry name" value="BREX_2_MTaseX"/>
    <property type="match status" value="1"/>
</dbReference>
<evidence type="ECO:0000259" key="8">
    <source>
        <dbReference type="Pfam" id="PF22654"/>
    </source>
</evidence>
<dbReference type="GO" id="GO:0032259">
    <property type="term" value="P:methylation"/>
    <property type="evidence" value="ECO:0007669"/>
    <property type="project" value="UniProtKB-KW"/>
</dbReference>
<dbReference type="EC" id="2.1.1.72" evidence="1"/>
<evidence type="ECO:0000256" key="3">
    <source>
        <dbReference type="ARBA" id="ARBA00022679"/>
    </source>
</evidence>
<evidence type="ECO:0000256" key="5">
    <source>
        <dbReference type="ARBA" id="ARBA00047942"/>
    </source>
</evidence>
<keyword evidence="3 9" id="KW-0808">Transferase</keyword>
<dbReference type="PANTHER" id="PTHR33841:SF1">
    <property type="entry name" value="DNA METHYLTRANSFERASE A"/>
    <property type="match status" value="1"/>
</dbReference>
<sequence>MTATDRLTPDLKAQVLALEDDLRKRVGEDAALKQRWQAEHRDALEAQRTAASWTEFLQDRLTQAAVAWALTSVFIRFCEDNGLVAPVWIAGPPDRRQEALDAQLDYFRQHPEETDRDWLLQAVRHLRQLPATAALVDDHSPLWQVAPSGQAITRLLDFWRAKDDHGELVHDLRDETLSTRFLGDLYQDLSDHAKKTYALLQTPVFVEEFILDQTLEPALAERPLEGFRLIDPTCGSGHFLLGAFDRFVDKWREQDPGLSDADVVERSLDAVHGVDVNPFAVAIARFRLTVAATKHSGLTSLENAPSFPLHLAVGDSLLHDRSEELNYGPFDADAQISGFTYTVEDLEKLRSLLRAGSYDVVVGNPPYITVKDKTLNQRYREIYDTCKGTYALTVPFMERFFELAKPARAGEPAGWTGQITSNSFMKREFGSKIIEEFLVRKDLRLVADTSGAYIPGHGTPTVIITGRNQAPLADTVRAVLGVRGEPGRPAEPENGLVWRALADHVDASGYEDEWVTVADLDRSVLGTHPWSLTGGGASDLLAVLNNSSAHLGERIVSVGRTTVVGEDDAWVTTSSRIRSMGLEHATRPLVVGENVRDFALPDLVDIWWPYEDVFGPTWVPESHPIPSKVLWPARSLLKRRVIFGQSLAERNRPWYDHLECYVSKMRTPFSITFAEVATHNHFVLDRGGKVFKQTAPVIKLPAEATEDEHLELLALLNSSTACFWLKQNCYPKGGDPIGQDGARVSQQPWSDRYQFNGANVQAVPLPSRLPLDKGRLLDALAQQSLAKSPAAIADESTPTASALTQARMAHTHLRGRMIAEQEELDWQVYHLYGLLDQDLNYSGDDLPDVALGERAFEIVLARKAAAYEVDTSWFERHRSTPVTEIPGRWPAAYRELVQRRIDLIESDRSIGLLERPEYKRRWASEPWDKQQERALRGWLLDRLEDRKYWFDAQGRPAPRSIAQLADLVARDSEVMDVLALWEGRRDLKVTDSLTRLLVDEAVPYLAAYRLKETGLRKRTAWEHTWDLQRREDAGEKVGTIPVPPKYTSADFRKASWWQARGKLDVPKERFILYPDAGRATDPTALLGWAGWDHAEQALALNIIIGAREAEGVDDEQLVPLVAGLAELQPWVEQWHSEADPTYGMPMAEFTREQLRDKSLQVGKTAEELAAWRPAPTRRGRRARS</sequence>
<dbReference type="Pfam" id="PF22654">
    <property type="entry name" value="DUF7008"/>
    <property type="match status" value="1"/>
</dbReference>
<dbReference type="PRINTS" id="PR00507">
    <property type="entry name" value="N12N6MTFRASE"/>
</dbReference>